<accession>A0A0E9VJ64</accession>
<dbReference type="AlphaFoldDB" id="A0A0E9VJ64"/>
<reference evidence="1" key="1">
    <citation type="submission" date="2014-11" db="EMBL/GenBank/DDBJ databases">
        <authorList>
            <person name="Amaro Gonzalez C."/>
        </authorList>
    </citation>
    <scope>NUCLEOTIDE SEQUENCE</scope>
</reference>
<dbReference type="EMBL" id="GBXM01030536">
    <property type="protein sequence ID" value="JAH78041.1"/>
    <property type="molecule type" value="Transcribed_RNA"/>
</dbReference>
<evidence type="ECO:0000313" key="1">
    <source>
        <dbReference type="EMBL" id="JAH78041.1"/>
    </source>
</evidence>
<proteinExistence type="predicted"/>
<name>A0A0E9VJ64_ANGAN</name>
<reference evidence="1" key="2">
    <citation type="journal article" date="2015" name="Fish Shellfish Immunol.">
        <title>Early steps in the European eel (Anguilla anguilla)-Vibrio vulnificus interaction in the gills: Role of the RtxA13 toxin.</title>
        <authorList>
            <person name="Callol A."/>
            <person name="Pajuelo D."/>
            <person name="Ebbesson L."/>
            <person name="Teles M."/>
            <person name="MacKenzie S."/>
            <person name="Amaro C."/>
        </authorList>
    </citation>
    <scope>NUCLEOTIDE SEQUENCE</scope>
</reference>
<protein>
    <submittedName>
        <fullName evidence="1">Uncharacterized protein</fullName>
    </submittedName>
</protein>
<organism evidence="1">
    <name type="scientific">Anguilla anguilla</name>
    <name type="common">European freshwater eel</name>
    <name type="synonym">Muraena anguilla</name>
    <dbReference type="NCBI Taxonomy" id="7936"/>
    <lineage>
        <taxon>Eukaryota</taxon>
        <taxon>Metazoa</taxon>
        <taxon>Chordata</taxon>
        <taxon>Craniata</taxon>
        <taxon>Vertebrata</taxon>
        <taxon>Euteleostomi</taxon>
        <taxon>Actinopterygii</taxon>
        <taxon>Neopterygii</taxon>
        <taxon>Teleostei</taxon>
        <taxon>Anguilliformes</taxon>
        <taxon>Anguillidae</taxon>
        <taxon>Anguilla</taxon>
    </lineage>
</organism>
<sequence>MDDQCSMCSIWGKKKNYCITATPHASCPQHTRPIWDLLINHTRRSPRIYN</sequence>